<gene>
    <name evidence="2" type="ORF">ElyMa_005351400</name>
</gene>
<reference evidence="2 3" key="1">
    <citation type="journal article" date="2021" name="Elife">
        <title>Chloroplast acquisition without the gene transfer in kleptoplastic sea slugs, Plakobranchus ocellatus.</title>
        <authorList>
            <person name="Maeda T."/>
            <person name="Takahashi S."/>
            <person name="Yoshida T."/>
            <person name="Shimamura S."/>
            <person name="Takaki Y."/>
            <person name="Nagai Y."/>
            <person name="Toyoda A."/>
            <person name="Suzuki Y."/>
            <person name="Arimoto A."/>
            <person name="Ishii H."/>
            <person name="Satoh N."/>
            <person name="Nishiyama T."/>
            <person name="Hasebe M."/>
            <person name="Maruyama T."/>
            <person name="Minagawa J."/>
            <person name="Obokata J."/>
            <person name="Shigenobu S."/>
        </authorList>
    </citation>
    <scope>NUCLEOTIDE SEQUENCE [LARGE SCALE GENOMIC DNA]</scope>
</reference>
<proteinExistence type="predicted"/>
<dbReference type="InterPro" id="IPR036249">
    <property type="entry name" value="Thioredoxin-like_sf"/>
</dbReference>
<dbReference type="Proteomes" id="UP000762676">
    <property type="component" value="Unassembled WGS sequence"/>
</dbReference>
<dbReference type="AlphaFoldDB" id="A0AAV4EB63"/>
<dbReference type="InterPro" id="IPR013766">
    <property type="entry name" value="Thioredoxin_domain"/>
</dbReference>
<dbReference type="EMBL" id="BMAT01010650">
    <property type="protein sequence ID" value="GFR57989.1"/>
    <property type="molecule type" value="Genomic_DNA"/>
</dbReference>
<comment type="caution">
    <text evidence="2">The sequence shown here is derived from an EMBL/GenBank/DDBJ whole genome shotgun (WGS) entry which is preliminary data.</text>
</comment>
<dbReference type="Pfam" id="PF00085">
    <property type="entry name" value="Thioredoxin"/>
    <property type="match status" value="1"/>
</dbReference>
<name>A0AAV4EB63_9GAST</name>
<dbReference type="SUPFAM" id="SSF52833">
    <property type="entry name" value="Thioredoxin-like"/>
    <property type="match status" value="1"/>
</dbReference>
<sequence length="151" mass="17485">MSKKKFIKPIVFDKYLGSAKISGLIACNYYHFLSDKDVALVMFYNPEDPMCARLKPHMLRQAKNDKTIEHGYAAVNCLEEADLCKREGMRYLPAFKLYTKGLEVNKFGDTFDYVTMDKMIGKCPIMHKVHKSRQPVDPDCPRPPVVNYRQK</sequence>
<evidence type="ECO:0000313" key="3">
    <source>
        <dbReference type="Proteomes" id="UP000762676"/>
    </source>
</evidence>
<feature type="domain" description="Thioredoxin" evidence="1">
    <location>
        <begin position="28"/>
        <end position="110"/>
    </location>
</feature>
<evidence type="ECO:0000313" key="2">
    <source>
        <dbReference type="EMBL" id="GFR57989.1"/>
    </source>
</evidence>
<accession>A0AAV4EB63</accession>
<organism evidence="2 3">
    <name type="scientific">Elysia marginata</name>
    <dbReference type="NCBI Taxonomy" id="1093978"/>
    <lineage>
        <taxon>Eukaryota</taxon>
        <taxon>Metazoa</taxon>
        <taxon>Spiralia</taxon>
        <taxon>Lophotrochozoa</taxon>
        <taxon>Mollusca</taxon>
        <taxon>Gastropoda</taxon>
        <taxon>Heterobranchia</taxon>
        <taxon>Euthyneura</taxon>
        <taxon>Panpulmonata</taxon>
        <taxon>Sacoglossa</taxon>
        <taxon>Placobranchoidea</taxon>
        <taxon>Plakobranchidae</taxon>
        <taxon>Elysia</taxon>
    </lineage>
</organism>
<keyword evidence="3" id="KW-1185">Reference proteome</keyword>
<dbReference type="CDD" id="cd02961">
    <property type="entry name" value="PDI_a_family"/>
    <property type="match status" value="1"/>
</dbReference>
<protein>
    <submittedName>
        <fullName evidence="2">Protein disulfide-isomerase A5</fullName>
    </submittedName>
</protein>
<evidence type="ECO:0000259" key="1">
    <source>
        <dbReference type="Pfam" id="PF00085"/>
    </source>
</evidence>
<dbReference type="Gene3D" id="3.40.30.10">
    <property type="entry name" value="Glutaredoxin"/>
    <property type="match status" value="1"/>
</dbReference>